<gene>
    <name evidence="1" type="ORF">LMG32289_05548</name>
</gene>
<comment type="caution">
    <text evidence="1">The sequence shown here is derived from an EMBL/GenBank/DDBJ whole genome shotgun (WGS) entry which is preliminary data.</text>
</comment>
<keyword evidence="2" id="KW-1185">Reference proteome</keyword>
<protein>
    <submittedName>
        <fullName evidence="1">Uncharacterized protein</fullName>
    </submittedName>
</protein>
<evidence type="ECO:0000313" key="2">
    <source>
        <dbReference type="Proteomes" id="UP000706525"/>
    </source>
</evidence>
<proteinExistence type="predicted"/>
<dbReference type="RefSeq" id="WP_223994203.1">
    <property type="nucleotide sequence ID" value="NZ_CAJZAG010000012.1"/>
</dbReference>
<reference evidence="1 2" key="1">
    <citation type="submission" date="2021-08" db="EMBL/GenBank/DDBJ databases">
        <authorList>
            <person name="Peeters C."/>
        </authorList>
    </citation>
    <scope>NUCLEOTIDE SEQUENCE [LARGE SCALE GENOMIC DNA]</scope>
    <source>
        <strain evidence="1 2">LMG 32289</strain>
    </source>
</reference>
<name>A0ABM8XUV1_9BURK</name>
<accession>A0ABM8XUV1</accession>
<evidence type="ECO:0000313" key="1">
    <source>
        <dbReference type="EMBL" id="CAG9184172.1"/>
    </source>
</evidence>
<sequence length="116" mass="12744">MPATDAQSFLIGHASRFVATDVQAWVWEDDDAIFGKRSAWQIDGEGTAVTASVELMAGQLQLHVGERDLHSDDQSLQTVFEALVSFDDRTVTMNGDALPFDDASIELVIDRFNEVA</sequence>
<dbReference type="EMBL" id="CAJZAG010000012">
    <property type="protein sequence ID" value="CAG9184172.1"/>
    <property type="molecule type" value="Genomic_DNA"/>
</dbReference>
<organism evidence="1 2">
    <name type="scientific">Cupriavidus pampae</name>
    <dbReference type="NCBI Taxonomy" id="659251"/>
    <lineage>
        <taxon>Bacteria</taxon>
        <taxon>Pseudomonadati</taxon>
        <taxon>Pseudomonadota</taxon>
        <taxon>Betaproteobacteria</taxon>
        <taxon>Burkholderiales</taxon>
        <taxon>Burkholderiaceae</taxon>
        <taxon>Cupriavidus</taxon>
    </lineage>
</organism>
<dbReference type="Proteomes" id="UP000706525">
    <property type="component" value="Unassembled WGS sequence"/>
</dbReference>